<comment type="cofactor">
    <cofactor evidence="1">
        <name>Zn(2+)</name>
        <dbReference type="ChEBI" id="CHEBI:29105"/>
    </cofactor>
</comment>
<evidence type="ECO:0000256" key="1">
    <source>
        <dbReference type="ARBA" id="ARBA00001947"/>
    </source>
</evidence>
<evidence type="ECO:0000256" key="4">
    <source>
        <dbReference type="ARBA" id="ARBA00022833"/>
    </source>
</evidence>
<dbReference type="SMART" id="SM00849">
    <property type="entry name" value="Lactamase_B"/>
    <property type="match status" value="1"/>
</dbReference>
<comment type="caution">
    <text evidence="7">The sequence shown here is derived from an EMBL/GenBank/DDBJ whole genome shotgun (WGS) entry which is preliminary data.</text>
</comment>
<sequence>MDDARQRSPSGATPNGHPSDAGHQVRMLQLGPMQNLVYLIGDRASSRAAVVDPAWDATAILHRLAEAELHLTDVLITHGHDDHVNALAALLGRTALPGHRPVIHVLAEEADFWRRAVSSAISAPVPEDRQSEIWASPPPPQLHRHHDGDRIRLGATEITCLATPGHSPGGACYRLPGQLITGDTLFVYGCGRCDLPGGDPERMFQSLQRLKAEIPDQTALLPGHHYAASASSTMGEQRRANPFLHFDDAEAFCAFRAEHNNHRHPPYKPVPRGWSAW</sequence>
<dbReference type="CDD" id="cd16275">
    <property type="entry name" value="BaeB-like_MBL-fold"/>
    <property type="match status" value="1"/>
</dbReference>
<feature type="domain" description="Metallo-beta-lactamase" evidence="6">
    <location>
        <begin position="34"/>
        <end position="224"/>
    </location>
</feature>
<dbReference type="PANTHER" id="PTHR46233:SF3">
    <property type="entry name" value="HYDROXYACYLGLUTATHIONE HYDROLASE GLOC"/>
    <property type="match status" value="1"/>
</dbReference>
<dbReference type="Proteomes" id="UP001296776">
    <property type="component" value="Unassembled WGS sequence"/>
</dbReference>
<dbReference type="AlphaFoldDB" id="A0AAJ0U5W5"/>
<dbReference type="InterPro" id="IPR051453">
    <property type="entry name" value="MBL_Glyoxalase_II"/>
</dbReference>
<protein>
    <recommendedName>
        <fullName evidence="6">Metallo-beta-lactamase domain-containing protein</fullName>
    </recommendedName>
</protein>
<keyword evidence="4" id="KW-0862">Zinc</keyword>
<dbReference type="Gene3D" id="3.60.15.10">
    <property type="entry name" value="Ribonuclease Z/Hydroxyacylglutathione hydrolase-like"/>
    <property type="match status" value="1"/>
</dbReference>
<reference evidence="7" key="2">
    <citation type="journal article" date="2020" name="Microorganisms">
        <title>Osmotic Adaptation and Compatible Solute Biosynthesis of Phototrophic Bacteria as Revealed from Genome Analyses.</title>
        <authorList>
            <person name="Imhoff J.F."/>
            <person name="Rahn T."/>
            <person name="Kunzel S."/>
            <person name="Keller A."/>
            <person name="Neulinger S.C."/>
        </authorList>
    </citation>
    <scope>NUCLEOTIDE SEQUENCE</scope>
    <source>
        <strain evidence="7">DSM 11080</strain>
    </source>
</reference>
<feature type="region of interest" description="Disordered" evidence="5">
    <location>
        <begin position="1"/>
        <end position="23"/>
    </location>
</feature>
<keyword evidence="2" id="KW-0479">Metal-binding</keyword>
<evidence type="ECO:0000313" key="8">
    <source>
        <dbReference type="Proteomes" id="UP001296776"/>
    </source>
</evidence>
<reference evidence="7" key="1">
    <citation type="submission" date="2017-08" db="EMBL/GenBank/DDBJ databases">
        <authorList>
            <person name="Imhoff J.F."/>
            <person name="Rahn T."/>
            <person name="Kuenzel S."/>
            <person name="Neulinger S.C."/>
        </authorList>
    </citation>
    <scope>NUCLEOTIDE SEQUENCE</scope>
    <source>
        <strain evidence="7">DSM 11080</strain>
    </source>
</reference>
<dbReference type="EMBL" id="NRSJ01000029">
    <property type="protein sequence ID" value="MBK1705869.1"/>
    <property type="molecule type" value="Genomic_DNA"/>
</dbReference>
<accession>A0AAJ0U5W5</accession>
<dbReference type="GO" id="GO:0046872">
    <property type="term" value="F:metal ion binding"/>
    <property type="evidence" value="ECO:0007669"/>
    <property type="project" value="UniProtKB-KW"/>
</dbReference>
<dbReference type="InterPro" id="IPR036866">
    <property type="entry name" value="RibonucZ/Hydroxyglut_hydro"/>
</dbReference>
<dbReference type="SUPFAM" id="SSF56281">
    <property type="entry name" value="Metallo-hydrolase/oxidoreductase"/>
    <property type="match status" value="1"/>
</dbReference>
<dbReference type="GO" id="GO:0016787">
    <property type="term" value="F:hydrolase activity"/>
    <property type="evidence" value="ECO:0007669"/>
    <property type="project" value="UniProtKB-KW"/>
</dbReference>
<evidence type="ECO:0000256" key="5">
    <source>
        <dbReference type="SAM" id="MobiDB-lite"/>
    </source>
</evidence>
<dbReference type="RefSeq" id="WP_200347128.1">
    <property type="nucleotide sequence ID" value="NZ_NRSJ01000029.1"/>
</dbReference>
<evidence type="ECO:0000256" key="2">
    <source>
        <dbReference type="ARBA" id="ARBA00022723"/>
    </source>
</evidence>
<name>A0AAJ0U5W5_9GAMM</name>
<proteinExistence type="predicted"/>
<evidence type="ECO:0000313" key="7">
    <source>
        <dbReference type="EMBL" id="MBK1705869.1"/>
    </source>
</evidence>
<keyword evidence="8" id="KW-1185">Reference proteome</keyword>
<gene>
    <name evidence="7" type="ORF">CKO40_15235</name>
</gene>
<dbReference type="InterPro" id="IPR001279">
    <property type="entry name" value="Metallo-B-lactamas"/>
</dbReference>
<keyword evidence="3" id="KW-0378">Hydrolase</keyword>
<organism evidence="7 8">
    <name type="scientific">Halochromatium glycolicum</name>
    <dbReference type="NCBI Taxonomy" id="85075"/>
    <lineage>
        <taxon>Bacteria</taxon>
        <taxon>Pseudomonadati</taxon>
        <taxon>Pseudomonadota</taxon>
        <taxon>Gammaproteobacteria</taxon>
        <taxon>Chromatiales</taxon>
        <taxon>Chromatiaceae</taxon>
        <taxon>Halochromatium</taxon>
    </lineage>
</organism>
<dbReference type="Pfam" id="PF00753">
    <property type="entry name" value="Lactamase_B"/>
    <property type="match status" value="1"/>
</dbReference>
<dbReference type="PANTHER" id="PTHR46233">
    <property type="entry name" value="HYDROXYACYLGLUTATHIONE HYDROLASE GLOC"/>
    <property type="match status" value="1"/>
</dbReference>
<evidence type="ECO:0000259" key="6">
    <source>
        <dbReference type="SMART" id="SM00849"/>
    </source>
</evidence>
<evidence type="ECO:0000256" key="3">
    <source>
        <dbReference type="ARBA" id="ARBA00022801"/>
    </source>
</evidence>